<dbReference type="AlphaFoldDB" id="A0A9X2DUA5"/>
<sequence>MSLKKHSVCIRVPKVFDWVTRQIDLPTISFREPELSNLFSCTQTPTPAVDLCTFLANFPNFSSQCRVLEDSLFTQEVFQSGGRSEVEVSLGDGNDITLEKVKVLAKGLLEVDILDQNGNVICTSDPIEFATIQTFYLCAPEGTVVESFISHGECDSEIVCTGTFDQLDISLTFCLDVHVIADVKLEVEAAYCKPRKELPVADVICKTDKFPPQCPLVFPGKH</sequence>
<evidence type="ECO:0000313" key="1">
    <source>
        <dbReference type="EMBL" id="MCM3715570.1"/>
    </source>
</evidence>
<dbReference type="RefSeq" id="WP_251224305.1">
    <property type="nucleotide sequence ID" value="NZ_JAMBOL010000017.1"/>
</dbReference>
<protein>
    <submittedName>
        <fullName evidence="1">Uncharacterized protein</fullName>
    </submittedName>
</protein>
<keyword evidence="2" id="KW-1185">Reference proteome</keyword>
<reference evidence="1" key="1">
    <citation type="submission" date="2022-05" db="EMBL/GenBank/DDBJ databases">
        <title>Comparative Genomics of Spacecraft Associated Microbes.</title>
        <authorList>
            <person name="Tran M.T."/>
            <person name="Wright A."/>
            <person name="Seuylemezian A."/>
            <person name="Eisen J."/>
            <person name="Coil D."/>
        </authorList>
    </citation>
    <scope>NUCLEOTIDE SEQUENCE</scope>
    <source>
        <strain evidence="1">214.1.1</strain>
    </source>
</reference>
<evidence type="ECO:0000313" key="2">
    <source>
        <dbReference type="Proteomes" id="UP001139179"/>
    </source>
</evidence>
<name>A0A9X2DUA5_9BACI</name>
<proteinExistence type="predicted"/>
<dbReference type="EMBL" id="JAMBOL010000017">
    <property type="protein sequence ID" value="MCM3715570.1"/>
    <property type="molecule type" value="Genomic_DNA"/>
</dbReference>
<comment type="caution">
    <text evidence="1">The sequence shown here is derived from an EMBL/GenBank/DDBJ whole genome shotgun (WGS) entry which is preliminary data.</text>
</comment>
<accession>A0A9X2DUA5</accession>
<gene>
    <name evidence="1" type="ORF">M3202_16005</name>
</gene>
<dbReference type="Proteomes" id="UP001139179">
    <property type="component" value="Unassembled WGS sequence"/>
</dbReference>
<organism evidence="1 2">
    <name type="scientific">Halalkalibacter oceani</name>
    <dbReference type="NCBI Taxonomy" id="1653776"/>
    <lineage>
        <taxon>Bacteria</taxon>
        <taxon>Bacillati</taxon>
        <taxon>Bacillota</taxon>
        <taxon>Bacilli</taxon>
        <taxon>Bacillales</taxon>
        <taxon>Bacillaceae</taxon>
        <taxon>Halalkalibacter</taxon>
    </lineage>
</organism>